<dbReference type="Gene3D" id="1.10.10.60">
    <property type="entry name" value="Homeodomain-like"/>
    <property type="match status" value="1"/>
</dbReference>
<dbReference type="SUPFAM" id="SSF52172">
    <property type="entry name" value="CheY-like"/>
    <property type="match status" value="1"/>
</dbReference>
<dbReference type="PROSITE" id="PS50110">
    <property type="entry name" value="RESPONSE_REGULATORY"/>
    <property type="match status" value="1"/>
</dbReference>
<name>A0ABS8PK59_9BACT</name>
<keyword evidence="3" id="KW-0238">DNA-binding</keyword>
<evidence type="ECO:0000256" key="5">
    <source>
        <dbReference type="PROSITE-ProRule" id="PRU00169"/>
    </source>
</evidence>
<comment type="caution">
    <text evidence="8">The sequence shown here is derived from an EMBL/GenBank/DDBJ whole genome shotgun (WGS) entry which is preliminary data.</text>
</comment>
<feature type="modified residue" description="4-aspartylphosphate" evidence="5">
    <location>
        <position position="62"/>
    </location>
</feature>
<dbReference type="Gene3D" id="3.40.50.2300">
    <property type="match status" value="1"/>
</dbReference>
<keyword evidence="1 5" id="KW-0597">Phosphoprotein</keyword>
<evidence type="ECO:0000313" key="9">
    <source>
        <dbReference type="Proteomes" id="UP001199816"/>
    </source>
</evidence>
<evidence type="ECO:0000259" key="7">
    <source>
        <dbReference type="PROSITE" id="PS50110"/>
    </source>
</evidence>
<dbReference type="SMART" id="SM00448">
    <property type="entry name" value="REC"/>
    <property type="match status" value="1"/>
</dbReference>
<dbReference type="SUPFAM" id="SSF46689">
    <property type="entry name" value="Homeodomain-like"/>
    <property type="match status" value="1"/>
</dbReference>
<evidence type="ECO:0000256" key="3">
    <source>
        <dbReference type="ARBA" id="ARBA00023125"/>
    </source>
</evidence>
<feature type="domain" description="Response regulatory" evidence="7">
    <location>
        <begin position="14"/>
        <end position="129"/>
    </location>
</feature>
<keyword evidence="9" id="KW-1185">Reference proteome</keyword>
<evidence type="ECO:0000256" key="2">
    <source>
        <dbReference type="ARBA" id="ARBA00023015"/>
    </source>
</evidence>
<proteinExistence type="predicted"/>
<dbReference type="PANTHER" id="PTHR43547">
    <property type="entry name" value="TWO-COMPONENT HISTIDINE KINASE"/>
    <property type="match status" value="1"/>
</dbReference>
<dbReference type="InterPro" id="IPR018060">
    <property type="entry name" value="HTH_AraC"/>
</dbReference>
<sequence length="271" mass="30741">MEAWITDQKELQPVILLVDDNEEILDYLAADLKIHYTVLTARDGREACTILDAELVQLIISDVMMPNMDGFEFCEKIKSSVEYSHIPLILLTAKDTLQSKIQGLKTGADAYIEKPFSLEHLYAQMENLLEGRARLKTFYARSPMAHISSMAYSKMDMEFLEALHALIVRNLDDPNLDVELLAQGMNMSRPTLYRKIKSISGLAPYDIINLTRLKKAAALIGEGNHRINEVAELVGYSSSSQFKRNFLKQFKMAPSEYIEKVSGTFNKHKDT</sequence>
<dbReference type="PRINTS" id="PR00032">
    <property type="entry name" value="HTHARAC"/>
</dbReference>
<dbReference type="PROSITE" id="PS01124">
    <property type="entry name" value="HTH_ARAC_FAMILY_2"/>
    <property type="match status" value="1"/>
</dbReference>
<protein>
    <submittedName>
        <fullName evidence="8">Response regulator</fullName>
    </submittedName>
</protein>
<dbReference type="InterPro" id="IPR011006">
    <property type="entry name" value="CheY-like_superfamily"/>
</dbReference>
<accession>A0ABS8PK59</accession>
<evidence type="ECO:0000256" key="1">
    <source>
        <dbReference type="ARBA" id="ARBA00022553"/>
    </source>
</evidence>
<keyword evidence="4" id="KW-0804">Transcription</keyword>
<evidence type="ECO:0000259" key="6">
    <source>
        <dbReference type="PROSITE" id="PS01124"/>
    </source>
</evidence>
<dbReference type="Pfam" id="PF00072">
    <property type="entry name" value="Response_reg"/>
    <property type="match status" value="1"/>
</dbReference>
<dbReference type="CDD" id="cd17574">
    <property type="entry name" value="REC_OmpR"/>
    <property type="match status" value="1"/>
</dbReference>
<organism evidence="8 9">
    <name type="scientific">Niabella pedocola</name>
    <dbReference type="NCBI Taxonomy" id="1752077"/>
    <lineage>
        <taxon>Bacteria</taxon>
        <taxon>Pseudomonadati</taxon>
        <taxon>Bacteroidota</taxon>
        <taxon>Chitinophagia</taxon>
        <taxon>Chitinophagales</taxon>
        <taxon>Chitinophagaceae</taxon>
        <taxon>Niabella</taxon>
    </lineage>
</organism>
<dbReference type="PROSITE" id="PS00041">
    <property type="entry name" value="HTH_ARAC_FAMILY_1"/>
    <property type="match status" value="1"/>
</dbReference>
<feature type="domain" description="HTH araC/xylS-type" evidence="6">
    <location>
        <begin position="161"/>
        <end position="260"/>
    </location>
</feature>
<dbReference type="InterPro" id="IPR001789">
    <property type="entry name" value="Sig_transdc_resp-reg_receiver"/>
</dbReference>
<dbReference type="InterPro" id="IPR018062">
    <property type="entry name" value="HTH_AraC-typ_CS"/>
</dbReference>
<reference evidence="8 9" key="1">
    <citation type="submission" date="2021-11" db="EMBL/GenBank/DDBJ databases">
        <title>Genomic of Niabella pedocola.</title>
        <authorList>
            <person name="Wu T."/>
        </authorList>
    </citation>
    <scope>NUCLEOTIDE SEQUENCE [LARGE SCALE GENOMIC DNA]</scope>
    <source>
        <strain evidence="8 9">JCM 31011</strain>
    </source>
</reference>
<dbReference type="RefSeq" id="WP_231002370.1">
    <property type="nucleotide sequence ID" value="NZ_JAJNEC010000003.1"/>
</dbReference>
<dbReference type="Proteomes" id="UP001199816">
    <property type="component" value="Unassembled WGS sequence"/>
</dbReference>
<evidence type="ECO:0000256" key="4">
    <source>
        <dbReference type="ARBA" id="ARBA00023163"/>
    </source>
</evidence>
<dbReference type="InterPro" id="IPR020449">
    <property type="entry name" value="Tscrpt_reg_AraC-type_HTH"/>
</dbReference>
<keyword evidence="2" id="KW-0805">Transcription regulation</keyword>
<dbReference type="SMART" id="SM00342">
    <property type="entry name" value="HTH_ARAC"/>
    <property type="match status" value="1"/>
</dbReference>
<gene>
    <name evidence="8" type="ORF">LQ567_01735</name>
</gene>
<evidence type="ECO:0000313" key="8">
    <source>
        <dbReference type="EMBL" id="MCD2421464.1"/>
    </source>
</evidence>
<dbReference type="Pfam" id="PF12833">
    <property type="entry name" value="HTH_18"/>
    <property type="match status" value="1"/>
</dbReference>
<dbReference type="InterPro" id="IPR009057">
    <property type="entry name" value="Homeodomain-like_sf"/>
</dbReference>
<dbReference type="PANTHER" id="PTHR43547:SF2">
    <property type="entry name" value="HYBRID SIGNAL TRANSDUCTION HISTIDINE KINASE C"/>
    <property type="match status" value="1"/>
</dbReference>
<dbReference type="EMBL" id="JAJNEC010000003">
    <property type="protein sequence ID" value="MCD2421464.1"/>
    <property type="molecule type" value="Genomic_DNA"/>
</dbReference>